<accession>A0ABN8YBE1</accession>
<protein>
    <submittedName>
        <fullName evidence="1">Uncharacterized protein</fullName>
    </submittedName>
</protein>
<evidence type="ECO:0000313" key="2">
    <source>
        <dbReference type="Proteomes" id="UP001176941"/>
    </source>
</evidence>
<organism evidence="1 2">
    <name type="scientific">Rangifer tarandus platyrhynchus</name>
    <name type="common">Svalbard reindeer</name>
    <dbReference type="NCBI Taxonomy" id="3082113"/>
    <lineage>
        <taxon>Eukaryota</taxon>
        <taxon>Metazoa</taxon>
        <taxon>Chordata</taxon>
        <taxon>Craniata</taxon>
        <taxon>Vertebrata</taxon>
        <taxon>Euteleostomi</taxon>
        <taxon>Mammalia</taxon>
        <taxon>Eutheria</taxon>
        <taxon>Laurasiatheria</taxon>
        <taxon>Artiodactyla</taxon>
        <taxon>Ruminantia</taxon>
        <taxon>Pecora</taxon>
        <taxon>Cervidae</taxon>
        <taxon>Odocoileinae</taxon>
        <taxon>Rangifer</taxon>
    </lineage>
</organism>
<dbReference type="Proteomes" id="UP001176941">
    <property type="component" value="Chromosome 18"/>
</dbReference>
<gene>
    <name evidence="1" type="ORF">MRATA1EN1_LOCUS7671</name>
</gene>
<keyword evidence="2" id="KW-1185">Reference proteome</keyword>
<name>A0ABN8YBE1_RANTA</name>
<sequence>MIYFLALNSASWNMLHSIPGRESKEQFPASFVQCAESKNLQGLSLEVSQDFSIIFHLEQCSVAVLVAQLYPTVCHPTNCSLPGSCVHGILQARILEWIAIPFSRASS</sequence>
<reference evidence="1" key="1">
    <citation type="submission" date="2023-04" db="EMBL/GenBank/DDBJ databases">
        <authorList>
            <consortium name="ELIXIR-Norway"/>
        </authorList>
    </citation>
    <scope>NUCLEOTIDE SEQUENCE [LARGE SCALE GENOMIC DNA]</scope>
</reference>
<proteinExistence type="predicted"/>
<evidence type="ECO:0000313" key="1">
    <source>
        <dbReference type="EMBL" id="CAI9158709.1"/>
    </source>
</evidence>
<dbReference type="EMBL" id="OX459954">
    <property type="protein sequence ID" value="CAI9158709.1"/>
    <property type="molecule type" value="Genomic_DNA"/>
</dbReference>